<keyword evidence="1" id="KW-0812">Transmembrane</keyword>
<feature type="chain" id="PRO_5013057433" description="TNFR-Cys domain-containing protein" evidence="2">
    <location>
        <begin position="19"/>
        <end position="190"/>
    </location>
</feature>
<feature type="signal peptide" evidence="2">
    <location>
        <begin position="1"/>
        <end position="18"/>
    </location>
</feature>
<name>A0A267GNI5_9PLAT</name>
<dbReference type="Proteomes" id="UP000215902">
    <property type="component" value="Unassembled WGS sequence"/>
</dbReference>
<evidence type="ECO:0000256" key="1">
    <source>
        <dbReference type="SAM" id="Phobius"/>
    </source>
</evidence>
<gene>
    <name evidence="3" type="ORF">BOX15_Mlig006009g1</name>
</gene>
<sequence>MLLVIALLLLLHTCGADANALRSSCSEFRKAADCPSSLSCGPCQHPDSMCVECRDCPTEYVGALPQAEQDIIRCLYDVTGACNLTCRPETTTPVLTLGSTPSPTSTFEQTSPHQFEVSEAPQNQTTPIIICFAVLGVSIVSAGVAFYQFRQRFCRKKQQRSLLNVGICTGCERVVAGSGVAPDGLYCECT</sequence>
<evidence type="ECO:0000313" key="3">
    <source>
        <dbReference type="EMBL" id="PAA86927.1"/>
    </source>
</evidence>
<evidence type="ECO:0000313" key="4">
    <source>
        <dbReference type="Proteomes" id="UP000215902"/>
    </source>
</evidence>
<organism evidence="3 4">
    <name type="scientific">Macrostomum lignano</name>
    <dbReference type="NCBI Taxonomy" id="282301"/>
    <lineage>
        <taxon>Eukaryota</taxon>
        <taxon>Metazoa</taxon>
        <taxon>Spiralia</taxon>
        <taxon>Lophotrochozoa</taxon>
        <taxon>Platyhelminthes</taxon>
        <taxon>Rhabditophora</taxon>
        <taxon>Macrostomorpha</taxon>
        <taxon>Macrostomida</taxon>
        <taxon>Macrostomidae</taxon>
        <taxon>Macrostomum</taxon>
    </lineage>
</organism>
<protein>
    <recommendedName>
        <fullName evidence="5">TNFR-Cys domain-containing protein</fullName>
    </recommendedName>
</protein>
<keyword evidence="1" id="KW-0472">Membrane</keyword>
<keyword evidence="1" id="KW-1133">Transmembrane helix</keyword>
<comment type="caution">
    <text evidence="3">The sequence shown here is derived from an EMBL/GenBank/DDBJ whole genome shotgun (WGS) entry which is preliminary data.</text>
</comment>
<proteinExistence type="predicted"/>
<evidence type="ECO:0000256" key="2">
    <source>
        <dbReference type="SAM" id="SignalP"/>
    </source>
</evidence>
<feature type="transmembrane region" description="Helical" evidence="1">
    <location>
        <begin position="127"/>
        <end position="147"/>
    </location>
</feature>
<dbReference type="EMBL" id="NIVC01000257">
    <property type="protein sequence ID" value="PAA86927.1"/>
    <property type="molecule type" value="Genomic_DNA"/>
</dbReference>
<keyword evidence="4" id="KW-1185">Reference proteome</keyword>
<dbReference type="AlphaFoldDB" id="A0A267GNI5"/>
<evidence type="ECO:0008006" key="5">
    <source>
        <dbReference type="Google" id="ProtNLM"/>
    </source>
</evidence>
<accession>A0A267GNI5</accession>
<keyword evidence="2" id="KW-0732">Signal</keyword>
<reference evidence="3 4" key="1">
    <citation type="submission" date="2017-06" db="EMBL/GenBank/DDBJ databases">
        <title>A platform for efficient transgenesis in Macrostomum lignano, a flatworm model organism for stem cell research.</title>
        <authorList>
            <person name="Berezikov E."/>
        </authorList>
    </citation>
    <scope>NUCLEOTIDE SEQUENCE [LARGE SCALE GENOMIC DNA]</scope>
    <source>
        <strain evidence="3">DV1</strain>
        <tissue evidence="3">Whole organism</tissue>
    </source>
</reference>